<dbReference type="eggNOG" id="ENOG502Z8SJ">
    <property type="taxonomic scope" value="Bacteria"/>
</dbReference>
<protein>
    <submittedName>
        <fullName evidence="1">Uncharacterized protein</fullName>
    </submittedName>
</protein>
<proteinExistence type="predicted"/>
<gene>
    <name evidence="1" type="ordered locus">syc2170_d</name>
</gene>
<evidence type="ECO:0000313" key="2">
    <source>
        <dbReference type="Proteomes" id="UP000001175"/>
    </source>
</evidence>
<dbReference type="EMBL" id="AP008231">
    <property type="protein sequence ID" value="BAD80360.1"/>
    <property type="molecule type" value="Genomic_DNA"/>
</dbReference>
<sequence>MVTARTELMTIALEQCVDEALRLGFLTPALEASVNQVCDQATALSELQQLALRRLISALRSGEVIVVPRQQLFNLMEELVFSEAIAQVSAFELREEVTLDLPAIVVHALNRLPPLYATSLDQAQTLRQLGLQQYQALIAARVSEAISLGFGLRSSGPSTEVGRDRQPLLLQVAPLLQMLAPDD</sequence>
<dbReference type="AlphaFoldDB" id="A0A0H3K8G9"/>
<dbReference type="InterPro" id="IPR019657">
    <property type="entry name" value="ComFB"/>
</dbReference>
<dbReference type="Pfam" id="PF10719">
    <property type="entry name" value="ComFB"/>
    <property type="match status" value="1"/>
</dbReference>
<dbReference type="KEGG" id="syc:syc2170_d"/>
<name>A0A0H3K8G9_SYNP6</name>
<accession>A0A0H3K8G9</accession>
<dbReference type="Proteomes" id="UP000001175">
    <property type="component" value="Chromosome"/>
</dbReference>
<reference evidence="1 2" key="1">
    <citation type="journal article" date="2007" name="Photosyn. Res.">
        <title>Complete nucleotide sequence of the freshwater unicellular cyanobacterium Synechococcus elongatus PCC 6301 chromosome: gene content and organization.</title>
        <authorList>
            <person name="Sugita C."/>
            <person name="Ogata K."/>
            <person name="Shikata M."/>
            <person name="Jikuya H."/>
            <person name="Takano J."/>
            <person name="Furumichi M."/>
            <person name="Kanehisa M."/>
            <person name="Omata T."/>
            <person name="Sugiura M."/>
            <person name="Sugita M."/>
        </authorList>
    </citation>
    <scope>NUCLEOTIDE SEQUENCE [LARGE SCALE GENOMIC DNA]</scope>
    <source>
        <strain evidence="2">ATCC 27144 / PCC 6301 / SAUG 1402/1</strain>
    </source>
</reference>
<organism evidence="1 2">
    <name type="scientific">Synechococcus sp. (strain ATCC 27144 / PCC 6301 / SAUG 1402/1)</name>
    <name type="common">Anacystis nidulans</name>
    <dbReference type="NCBI Taxonomy" id="269084"/>
    <lineage>
        <taxon>Bacteria</taxon>
        <taxon>Bacillati</taxon>
        <taxon>Cyanobacteriota</taxon>
        <taxon>Cyanophyceae</taxon>
        <taxon>Synechococcales</taxon>
        <taxon>Synechococcaceae</taxon>
        <taxon>Synechococcus</taxon>
    </lineage>
</organism>
<evidence type="ECO:0000313" key="1">
    <source>
        <dbReference type="EMBL" id="BAD80360.1"/>
    </source>
</evidence>